<keyword evidence="1" id="KW-0378">Hydrolase</keyword>
<evidence type="ECO:0000313" key="1">
    <source>
        <dbReference type="EMBL" id="TGY71394.1"/>
    </source>
</evidence>
<dbReference type="RefSeq" id="WP_135950937.1">
    <property type="nucleotide sequence ID" value="NZ_CAKOCL010000013.1"/>
</dbReference>
<protein>
    <submittedName>
        <fullName evidence="1">HNH endonuclease</fullName>
    </submittedName>
</protein>
<evidence type="ECO:0000313" key="2">
    <source>
        <dbReference type="Proteomes" id="UP000310760"/>
    </source>
</evidence>
<accession>A0A4S2FQH7</accession>
<keyword evidence="1" id="KW-0540">Nuclease</keyword>
<dbReference type="AlphaFoldDB" id="A0A4S2FQH7"/>
<organism evidence="1 2">
    <name type="scientific">Phocaeicola sartorii</name>
    <dbReference type="NCBI Taxonomy" id="671267"/>
    <lineage>
        <taxon>Bacteria</taxon>
        <taxon>Pseudomonadati</taxon>
        <taxon>Bacteroidota</taxon>
        <taxon>Bacteroidia</taxon>
        <taxon>Bacteroidales</taxon>
        <taxon>Bacteroidaceae</taxon>
        <taxon>Phocaeicola</taxon>
    </lineage>
</organism>
<comment type="caution">
    <text evidence="1">The sequence shown here is derived from an EMBL/GenBank/DDBJ whole genome shotgun (WGS) entry which is preliminary data.</text>
</comment>
<dbReference type="Proteomes" id="UP000310760">
    <property type="component" value="Unassembled WGS sequence"/>
</dbReference>
<dbReference type="Gene3D" id="1.10.30.50">
    <property type="match status" value="1"/>
</dbReference>
<name>A0A4S2FQH7_9BACT</name>
<proteinExistence type="predicted"/>
<dbReference type="EMBL" id="SRYJ01000012">
    <property type="protein sequence ID" value="TGY71394.1"/>
    <property type="molecule type" value="Genomic_DNA"/>
</dbReference>
<sequence>MEKKNIIFRIIENIILILKTDNQYKPMLADFDYIEDLHNPDIIQSIWEKGIVVDGYNENLYRQDAGGAWISREAYNAVDRDMGWEIDHIYPVCKGGQNHFVNLRPMNCKNNRSKSDHYPKYTAAVTSKENRNILQDTVCEVAPILQEKLKKLYNL</sequence>
<reference evidence="1 2" key="1">
    <citation type="submission" date="2019-04" db="EMBL/GenBank/DDBJ databases">
        <title>Microbes associate with the intestines of laboratory mice.</title>
        <authorList>
            <person name="Navarre W."/>
            <person name="Wong E."/>
            <person name="Huang K."/>
            <person name="Tropini C."/>
            <person name="Ng K."/>
            <person name="Yu B."/>
        </authorList>
    </citation>
    <scope>NUCLEOTIDE SEQUENCE [LARGE SCALE GENOMIC DNA]</scope>
    <source>
        <strain evidence="1 2">NM22_B1</strain>
    </source>
</reference>
<dbReference type="GO" id="GO:0004519">
    <property type="term" value="F:endonuclease activity"/>
    <property type="evidence" value="ECO:0007669"/>
    <property type="project" value="UniProtKB-KW"/>
</dbReference>
<gene>
    <name evidence="1" type="ORF">E5339_06945</name>
</gene>
<keyword evidence="1" id="KW-0255">Endonuclease</keyword>
<dbReference type="CDD" id="cd00085">
    <property type="entry name" value="HNHc"/>
    <property type="match status" value="1"/>
</dbReference>
<dbReference type="InterPro" id="IPR003615">
    <property type="entry name" value="HNH_nuc"/>
</dbReference>